<dbReference type="PANTHER" id="PTHR47460">
    <property type="entry name" value="SERINE/THREONINE-PROTEIN KINASE-LIKE PROTEIN ACR4"/>
    <property type="match status" value="1"/>
</dbReference>
<name>A0AAD5ZT73_9POAL</name>
<dbReference type="Gene3D" id="2.130.10.30">
    <property type="entry name" value="Regulator of chromosome condensation 1/beta-lactamase-inhibitor protein II"/>
    <property type="match status" value="2"/>
</dbReference>
<dbReference type="EMBL" id="JAMRDG010000001">
    <property type="protein sequence ID" value="KAJ3703546.1"/>
    <property type="molecule type" value="Genomic_DNA"/>
</dbReference>
<feature type="signal peptide" evidence="14">
    <location>
        <begin position="1"/>
        <end position="23"/>
    </location>
</feature>
<evidence type="ECO:0000313" key="15">
    <source>
        <dbReference type="EMBL" id="KAJ3703546.1"/>
    </source>
</evidence>
<evidence type="ECO:0000256" key="7">
    <source>
        <dbReference type="ARBA" id="ARBA00023157"/>
    </source>
</evidence>
<comment type="catalytic activity">
    <reaction evidence="10">
        <text>L-threonyl-[protein] + ATP = O-phospho-L-threonyl-[protein] + ADP + H(+)</text>
        <dbReference type="Rhea" id="RHEA:46608"/>
        <dbReference type="Rhea" id="RHEA-COMP:11060"/>
        <dbReference type="Rhea" id="RHEA-COMP:11605"/>
        <dbReference type="ChEBI" id="CHEBI:15378"/>
        <dbReference type="ChEBI" id="CHEBI:30013"/>
        <dbReference type="ChEBI" id="CHEBI:30616"/>
        <dbReference type="ChEBI" id="CHEBI:61977"/>
        <dbReference type="ChEBI" id="CHEBI:456216"/>
        <dbReference type="EC" id="2.7.11.1"/>
    </reaction>
</comment>
<comment type="caution">
    <text evidence="15">The sequence shown here is derived from an EMBL/GenBank/DDBJ whole genome shotgun (WGS) entry which is preliminary data.</text>
</comment>
<proteinExistence type="predicted"/>
<keyword evidence="16" id="KW-1185">Reference proteome</keyword>
<dbReference type="SUPFAM" id="SSF50985">
    <property type="entry name" value="RCC1/BLIP-II"/>
    <property type="match status" value="1"/>
</dbReference>
<keyword evidence="4 14" id="KW-0732">Signal</keyword>
<sequence>MSILLRFITAVPLLLLFSLSADAVGSAGTLAISSGADTVCGISFRMLPRTVLCVNISESASTNSPYLLLPNVSVDSVSAGTSLFCALKSCRRVFFCENGDPVNRMRVYMGSWSLSDLTVGETQVAALDTSAHRIRWWRKEGVFPSSVHGQYSSLTSGNDVTCAITTKGRVNCWGPLANAMQDAFSGSTMISIVAGHLHMCGLDISGFVICQGSNSSGQSFAPHGFPFEFTGFALGSNHTCAIKQPRGTAVCWGGPKGAHLYTPVNLTSFEFLVAGGTLTCGLMSKSYGVVCWESDWSKSSVRTVLLRILPGICVSDRDECKCGIYPESRKLCAGTGVVCQRCYLIPLPSELEKIGKVWKVEVAVGTIGYGISVCGVVYIMWFVFCKKKVHIDNQIRREIAPAVAISTISSGSSNSESDTNEELFHLPSTDNGRLVSSRRMRMPQTLELHRVPSTLNSDNGSQLE</sequence>
<keyword evidence="7" id="KW-1015">Disulfide bond</keyword>
<feature type="region of interest" description="Disordered" evidence="12">
    <location>
        <begin position="409"/>
        <end position="434"/>
    </location>
</feature>
<dbReference type="EC" id="2.7.11.1" evidence="2"/>
<dbReference type="Proteomes" id="UP001210211">
    <property type="component" value="Unassembled WGS sequence"/>
</dbReference>
<dbReference type="InterPro" id="IPR009091">
    <property type="entry name" value="RCC1/BLIP-II"/>
</dbReference>
<feature type="chain" id="PRO_5042248692" description="non-specific serine/threonine protein kinase" evidence="14">
    <location>
        <begin position="24"/>
        <end position="464"/>
    </location>
</feature>
<evidence type="ECO:0000256" key="9">
    <source>
        <dbReference type="ARBA" id="ARBA00023180"/>
    </source>
</evidence>
<evidence type="ECO:0000256" key="10">
    <source>
        <dbReference type="ARBA" id="ARBA00047899"/>
    </source>
</evidence>
<organism evidence="15 16">
    <name type="scientific">Rhynchospora tenuis</name>
    <dbReference type="NCBI Taxonomy" id="198213"/>
    <lineage>
        <taxon>Eukaryota</taxon>
        <taxon>Viridiplantae</taxon>
        <taxon>Streptophyta</taxon>
        <taxon>Embryophyta</taxon>
        <taxon>Tracheophyta</taxon>
        <taxon>Spermatophyta</taxon>
        <taxon>Magnoliopsida</taxon>
        <taxon>Liliopsida</taxon>
        <taxon>Poales</taxon>
        <taxon>Cyperaceae</taxon>
        <taxon>Cyperoideae</taxon>
        <taxon>Rhynchosporeae</taxon>
        <taxon>Rhynchospora</taxon>
    </lineage>
</organism>
<evidence type="ECO:0000256" key="2">
    <source>
        <dbReference type="ARBA" id="ARBA00012513"/>
    </source>
</evidence>
<keyword evidence="5 13" id="KW-1133">Transmembrane helix</keyword>
<keyword evidence="8" id="KW-0675">Receptor</keyword>
<evidence type="ECO:0000256" key="6">
    <source>
        <dbReference type="ARBA" id="ARBA00023136"/>
    </source>
</evidence>
<accession>A0AAD5ZT73</accession>
<evidence type="ECO:0000256" key="12">
    <source>
        <dbReference type="SAM" id="MobiDB-lite"/>
    </source>
</evidence>
<evidence type="ECO:0000313" key="16">
    <source>
        <dbReference type="Proteomes" id="UP001210211"/>
    </source>
</evidence>
<evidence type="ECO:0000256" key="8">
    <source>
        <dbReference type="ARBA" id="ARBA00023170"/>
    </source>
</evidence>
<evidence type="ECO:0000256" key="5">
    <source>
        <dbReference type="ARBA" id="ARBA00022989"/>
    </source>
</evidence>
<dbReference type="GO" id="GO:0004674">
    <property type="term" value="F:protein serine/threonine kinase activity"/>
    <property type="evidence" value="ECO:0007669"/>
    <property type="project" value="UniProtKB-KW"/>
</dbReference>
<evidence type="ECO:0000256" key="4">
    <source>
        <dbReference type="ARBA" id="ARBA00022729"/>
    </source>
</evidence>
<gene>
    <name evidence="15" type="ORF">LUZ61_007251</name>
</gene>
<comment type="subcellular location">
    <subcellularLocation>
        <location evidence="1">Membrane</location>
        <topology evidence="1">Single-pass type I membrane protein</topology>
    </subcellularLocation>
</comment>
<comment type="catalytic activity">
    <reaction evidence="11">
        <text>L-seryl-[protein] + ATP = O-phospho-L-seryl-[protein] + ADP + H(+)</text>
        <dbReference type="Rhea" id="RHEA:17989"/>
        <dbReference type="Rhea" id="RHEA-COMP:9863"/>
        <dbReference type="Rhea" id="RHEA-COMP:11604"/>
        <dbReference type="ChEBI" id="CHEBI:15378"/>
        <dbReference type="ChEBI" id="CHEBI:29999"/>
        <dbReference type="ChEBI" id="CHEBI:30616"/>
        <dbReference type="ChEBI" id="CHEBI:83421"/>
        <dbReference type="ChEBI" id="CHEBI:456216"/>
        <dbReference type="EC" id="2.7.11.1"/>
    </reaction>
</comment>
<dbReference type="GO" id="GO:0016020">
    <property type="term" value="C:membrane"/>
    <property type="evidence" value="ECO:0007669"/>
    <property type="project" value="UniProtKB-SubCell"/>
</dbReference>
<evidence type="ECO:0000256" key="13">
    <source>
        <dbReference type="SAM" id="Phobius"/>
    </source>
</evidence>
<protein>
    <recommendedName>
        <fullName evidence="2">non-specific serine/threonine protein kinase</fullName>
        <ecNumber evidence="2">2.7.11.1</ecNumber>
    </recommendedName>
</protein>
<feature type="transmembrane region" description="Helical" evidence="13">
    <location>
        <begin position="362"/>
        <end position="384"/>
    </location>
</feature>
<keyword evidence="9" id="KW-0325">Glycoprotein</keyword>
<evidence type="ECO:0000256" key="11">
    <source>
        <dbReference type="ARBA" id="ARBA00048679"/>
    </source>
</evidence>
<evidence type="ECO:0000256" key="1">
    <source>
        <dbReference type="ARBA" id="ARBA00004479"/>
    </source>
</evidence>
<dbReference type="PANTHER" id="PTHR47460:SF1">
    <property type="entry name" value="SERINE_THREONINE-PROTEIN KINASE-LIKE PROTEIN ACR4"/>
    <property type="match status" value="1"/>
</dbReference>
<evidence type="ECO:0000256" key="3">
    <source>
        <dbReference type="ARBA" id="ARBA00022692"/>
    </source>
</evidence>
<keyword evidence="3 13" id="KW-0812">Transmembrane</keyword>
<keyword evidence="6 13" id="KW-0472">Membrane</keyword>
<evidence type="ECO:0000256" key="14">
    <source>
        <dbReference type="SAM" id="SignalP"/>
    </source>
</evidence>
<dbReference type="AlphaFoldDB" id="A0AAD5ZT73"/>
<reference evidence="15 16" key="1">
    <citation type="journal article" date="2022" name="Cell">
        <title>Repeat-based holocentromeres influence genome architecture and karyotype evolution.</title>
        <authorList>
            <person name="Hofstatter P.G."/>
            <person name="Thangavel G."/>
            <person name="Lux T."/>
            <person name="Neumann P."/>
            <person name="Vondrak T."/>
            <person name="Novak P."/>
            <person name="Zhang M."/>
            <person name="Costa L."/>
            <person name="Castellani M."/>
            <person name="Scott A."/>
            <person name="Toegelov H."/>
            <person name="Fuchs J."/>
            <person name="Mata-Sucre Y."/>
            <person name="Dias Y."/>
            <person name="Vanzela A.L.L."/>
            <person name="Huettel B."/>
            <person name="Almeida C.C.S."/>
            <person name="Simkova H."/>
            <person name="Souza G."/>
            <person name="Pedrosa-Harand A."/>
            <person name="Macas J."/>
            <person name="Mayer K.F.X."/>
            <person name="Houben A."/>
            <person name="Marques A."/>
        </authorList>
    </citation>
    <scope>NUCLEOTIDE SEQUENCE [LARGE SCALE GENOMIC DNA]</scope>
    <source>
        <strain evidence="15">RhyTen1mFocal</strain>
    </source>
</reference>